<dbReference type="EMBL" id="ASJR01000002">
    <property type="protein sequence ID" value="ERP39063.1"/>
    <property type="molecule type" value="Genomic_DNA"/>
</dbReference>
<dbReference type="Gene3D" id="2.40.330.10">
    <property type="entry name" value="DNA-binding pseudobarrel domain"/>
    <property type="match status" value="1"/>
</dbReference>
<keyword evidence="2" id="KW-0255">Endonuclease</keyword>
<evidence type="ECO:0000313" key="2">
    <source>
        <dbReference type="EMBL" id="ERP39063.1"/>
    </source>
</evidence>
<gene>
    <name evidence="2" type="ORF">CALK_0225</name>
</gene>
<dbReference type="Proteomes" id="UP000017148">
    <property type="component" value="Unassembled WGS sequence"/>
</dbReference>
<feature type="domain" description="Restriction endonuclease type II EcoRII N-terminal" evidence="1">
    <location>
        <begin position="9"/>
        <end position="94"/>
    </location>
</feature>
<name>U7DBV3_9BACT</name>
<dbReference type="SUPFAM" id="SSF101936">
    <property type="entry name" value="DNA-binding pseudobarrel domain"/>
    <property type="match status" value="1"/>
</dbReference>
<dbReference type="GO" id="GO:0004519">
    <property type="term" value="F:endonuclease activity"/>
    <property type="evidence" value="ECO:0007669"/>
    <property type="project" value="UniProtKB-KW"/>
</dbReference>
<accession>U7DBV3</accession>
<keyword evidence="2" id="KW-0378">Hydrolase</keyword>
<dbReference type="STRING" id="1313304.CALK_0225"/>
<proteinExistence type="predicted"/>
<organism evidence="2 3">
    <name type="scientific">Chitinivibrio alkaliphilus ACht1</name>
    <dbReference type="NCBI Taxonomy" id="1313304"/>
    <lineage>
        <taxon>Bacteria</taxon>
        <taxon>Pseudomonadati</taxon>
        <taxon>Fibrobacterota</taxon>
        <taxon>Chitinivibrionia</taxon>
        <taxon>Chitinivibrionales</taxon>
        <taxon>Chitinivibrionaceae</taxon>
        <taxon>Chitinivibrio</taxon>
    </lineage>
</organism>
<comment type="caution">
    <text evidence="2">The sequence shown here is derived from an EMBL/GenBank/DDBJ whole genome shotgun (WGS) entry which is preliminary data.</text>
</comment>
<dbReference type="InterPro" id="IPR015300">
    <property type="entry name" value="DNA-bd_pseudobarrel_sf"/>
</dbReference>
<reference evidence="2 3" key="1">
    <citation type="journal article" date="2013" name="Environ. Microbiol.">
        <title>Genome analysis of Chitinivibrio alkaliphilus gen. nov., sp. nov., a novel extremely haloalkaliphilic anaerobic chitinolytic bacterium from the candidate phylum Termite Group 3.</title>
        <authorList>
            <person name="Sorokin D.Y."/>
            <person name="Gumerov V.M."/>
            <person name="Rakitin A.L."/>
            <person name="Beletsky A.V."/>
            <person name="Damste J.S."/>
            <person name="Muyzer G."/>
            <person name="Mardanov A.V."/>
            <person name="Ravin N.V."/>
        </authorList>
    </citation>
    <scope>NUCLEOTIDE SEQUENCE [LARGE SCALE GENOMIC DNA]</scope>
    <source>
        <strain evidence="2 3">ACht1</strain>
    </source>
</reference>
<evidence type="ECO:0000313" key="3">
    <source>
        <dbReference type="Proteomes" id="UP000017148"/>
    </source>
</evidence>
<dbReference type="OrthoDB" id="9797574at2"/>
<dbReference type="AlphaFoldDB" id="U7DBV3"/>
<keyword evidence="2" id="KW-0540">Nuclease</keyword>
<dbReference type="InterPro" id="IPR023372">
    <property type="entry name" value="Rest_endonuc_II_EcoRII_N"/>
</dbReference>
<keyword evidence="3" id="KW-1185">Reference proteome</keyword>
<protein>
    <submittedName>
        <fullName evidence="2">Type II restriction endonuclease</fullName>
    </submittedName>
</protein>
<dbReference type="eggNOG" id="ENOG5032UX8">
    <property type="taxonomic scope" value="Bacteria"/>
</dbReference>
<dbReference type="RefSeq" id="WP_022635776.1">
    <property type="nucleotide sequence ID" value="NZ_ASJR01000002.1"/>
</dbReference>
<sequence length="140" mass="16070">MITRTNAIEKMLSRNDTGETGGHQAGILIPKKPEILSFFPELNNEEKNPRFLIAFHDHMGEQWSFSFIYYNNKFFGGTRNEYRLTGMTRYMSAYNLKSGDTLTLSRDVNGFYSVKYQKDGVKKIGSGPLKLSNSWKVVKI</sequence>
<evidence type="ECO:0000259" key="1">
    <source>
        <dbReference type="Pfam" id="PF09217"/>
    </source>
</evidence>
<dbReference type="Pfam" id="PF09217">
    <property type="entry name" value="EcoRII-N"/>
    <property type="match status" value="1"/>
</dbReference>